<organism evidence="2 3">
    <name type="scientific">Luteipulveratus halotolerans</name>
    <dbReference type="NCBI Taxonomy" id="1631356"/>
    <lineage>
        <taxon>Bacteria</taxon>
        <taxon>Bacillati</taxon>
        <taxon>Actinomycetota</taxon>
        <taxon>Actinomycetes</taxon>
        <taxon>Micrococcales</taxon>
        <taxon>Dermacoccaceae</taxon>
        <taxon>Luteipulveratus</taxon>
    </lineage>
</organism>
<sequence length="211" mass="22913">MAHHLAALVTAAETADAVTVDQRTEIVDLILKIWRARRTLPGDVPAHDLDMVFAALDMLGDDRPWRFSRLQKYADDLDAARAAAVPLVVKAVLLERTTRQAVLALIWLACEDAASRNEEWLVTAASAMAPLEDELAATTQSVRRRLRDFLGDEPFSGLDTEQKPKIDSIVLGGRLRAMAETLTGLANELDGDTSTSAATNQDAQHGPSTEG</sequence>
<name>A0A0L6CGQ4_9MICO</name>
<accession>A0A0L6CGQ4</accession>
<protein>
    <submittedName>
        <fullName evidence="2">Uncharacterized protein</fullName>
    </submittedName>
</protein>
<dbReference type="Proteomes" id="UP000037397">
    <property type="component" value="Unassembled WGS sequence"/>
</dbReference>
<feature type="compositionally biased region" description="Polar residues" evidence="1">
    <location>
        <begin position="192"/>
        <end position="211"/>
    </location>
</feature>
<dbReference type="OrthoDB" id="4166375at2"/>
<dbReference type="RefSeq" id="WP_050669287.1">
    <property type="nucleotide sequence ID" value="NZ_LAIR01000002.1"/>
</dbReference>
<keyword evidence="3" id="KW-1185">Reference proteome</keyword>
<evidence type="ECO:0000313" key="3">
    <source>
        <dbReference type="Proteomes" id="UP000037397"/>
    </source>
</evidence>
<gene>
    <name evidence="2" type="ORF">VV01_07145</name>
</gene>
<evidence type="ECO:0000256" key="1">
    <source>
        <dbReference type="SAM" id="MobiDB-lite"/>
    </source>
</evidence>
<feature type="region of interest" description="Disordered" evidence="1">
    <location>
        <begin position="186"/>
        <end position="211"/>
    </location>
</feature>
<dbReference type="EMBL" id="LAIR01000002">
    <property type="protein sequence ID" value="KNX36977.1"/>
    <property type="molecule type" value="Genomic_DNA"/>
</dbReference>
<reference evidence="3" key="1">
    <citation type="submission" date="2015-03" db="EMBL/GenBank/DDBJ databases">
        <title>Luteipulveratus halotolerans sp. nov., a novel actinobacterium (Dermacoccaceae) from Sarawak, Malaysia.</title>
        <authorList>
            <person name="Juboi H."/>
            <person name="Basik A."/>
            <person name="Shamsul S.S."/>
            <person name="Arnold P."/>
            <person name="Schmitt E.K."/>
            <person name="Sanglier J.-J."/>
            <person name="Yeo T."/>
        </authorList>
    </citation>
    <scope>NUCLEOTIDE SEQUENCE [LARGE SCALE GENOMIC DNA]</scope>
    <source>
        <strain evidence="3">C296001</strain>
    </source>
</reference>
<dbReference type="AlphaFoldDB" id="A0A0L6CGQ4"/>
<evidence type="ECO:0000313" key="2">
    <source>
        <dbReference type="EMBL" id="KNX36977.1"/>
    </source>
</evidence>
<proteinExistence type="predicted"/>
<comment type="caution">
    <text evidence="2">The sequence shown here is derived from an EMBL/GenBank/DDBJ whole genome shotgun (WGS) entry which is preliminary data.</text>
</comment>